<dbReference type="Proteomes" id="UP001162162">
    <property type="component" value="Unassembled WGS sequence"/>
</dbReference>
<keyword evidence="3" id="KW-1133">Transmembrane helix</keyword>
<reference evidence="6" key="1">
    <citation type="journal article" date="2023" name="Insect Mol. Biol.">
        <title>Genome sequencing provides insights into the evolution of gene families encoding plant cell wall-degrading enzymes in longhorned beetles.</title>
        <authorList>
            <person name="Shin N.R."/>
            <person name="Okamura Y."/>
            <person name="Kirsch R."/>
            <person name="Pauchet Y."/>
        </authorList>
    </citation>
    <scope>NUCLEOTIDE SEQUENCE</scope>
    <source>
        <strain evidence="6">AMC_N1</strain>
    </source>
</reference>
<evidence type="ECO:0000256" key="4">
    <source>
        <dbReference type="ARBA" id="ARBA00023136"/>
    </source>
</evidence>
<dbReference type="InterPro" id="IPR001828">
    <property type="entry name" value="ANF_lig-bd_rcpt"/>
</dbReference>
<evidence type="ECO:0000313" key="7">
    <source>
        <dbReference type="Proteomes" id="UP001162162"/>
    </source>
</evidence>
<gene>
    <name evidence="6" type="ORF">NQ318_006007</name>
</gene>
<dbReference type="AlphaFoldDB" id="A0AAV8Y0Q5"/>
<evidence type="ECO:0000256" key="2">
    <source>
        <dbReference type="ARBA" id="ARBA00022692"/>
    </source>
</evidence>
<dbReference type="Pfam" id="PF01094">
    <property type="entry name" value="ANF_receptor"/>
    <property type="match status" value="1"/>
</dbReference>
<keyword evidence="4" id="KW-0472">Membrane</keyword>
<keyword evidence="2" id="KW-0812">Transmembrane</keyword>
<evidence type="ECO:0000256" key="1">
    <source>
        <dbReference type="ARBA" id="ARBA00004370"/>
    </source>
</evidence>
<dbReference type="InterPro" id="IPR015683">
    <property type="entry name" value="Ionotropic_Glu_rcpt"/>
</dbReference>
<dbReference type="Gene3D" id="3.40.50.2300">
    <property type="match status" value="2"/>
</dbReference>
<feature type="domain" description="Receptor ligand binding region" evidence="5">
    <location>
        <begin position="28"/>
        <end position="342"/>
    </location>
</feature>
<dbReference type="SUPFAM" id="SSF53822">
    <property type="entry name" value="Periplasmic binding protein-like I"/>
    <property type="match status" value="1"/>
</dbReference>
<dbReference type="PANTHER" id="PTHR18966">
    <property type="entry name" value="IONOTROPIC GLUTAMATE RECEPTOR"/>
    <property type="match status" value="1"/>
</dbReference>
<name>A0AAV8Y0Q5_9CUCU</name>
<proteinExistence type="predicted"/>
<keyword evidence="7" id="KW-1185">Reference proteome</keyword>
<comment type="subcellular location">
    <subcellularLocation>
        <location evidence="1">Membrane</location>
    </subcellularLocation>
</comment>
<evidence type="ECO:0000259" key="5">
    <source>
        <dbReference type="Pfam" id="PF01094"/>
    </source>
</evidence>
<organism evidence="6 7">
    <name type="scientific">Aromia moschata</name>
    <dbReference type="NCBI Taxonomy" id="1265417"/>
    <lineage>
        <taxon>Eukaryota</taxon>
        <taxon>Metazoa</taxon>
        <taxon>Ecdysozoa</taxon>
        <taxon>Arthropoda</taxon>
        <taxon>Hexapoda</taxon>
        <taxon>Insecta</taxon>
        <taxon>Pterygota</taxon>
        <taxon>Neoptera</taxon>
        <taxon>Endopterygota</taxon>
        <taxon>Coleoptera</taxon>
        <taxon>Polyphaga</taxon>
        <taxon>Cucujiformia</taxon>
        <taxon>Chrysomeloidea</taxon>
        <taxon>Cerambycidae</taxon>
        <taxon>Cerambycinae</taxon>
        <taxon>Callichromatini</taxon>
        <taxon>Aromia</taxon>
    </lineage>
</organism>
<accession>A0AAV8Y0Q5</accession>
<dbReference type="InterPro" id="IPR028082">
    <property type="entry name" value="Peripla_BP_I"/>
</dbReference>
<dbReference type="CDD" id="cd06382">
    <property type="entry name" value="PBP1_iGluR_Kainate"/>
    <property type="match status" value="1"/>
</dbReference>
<evidence type="ECO:0000256" key="3">
    <source>
        <dbReference type="ARBA" id="ARBA00022989"/>
    </source>
</evidence>
<evidence type="ECO:0000313" key="6">
    <source>
        <dbReference type="EMBL" id="KAJ8944593.1"/>
    </source>
</evidence>
<protein>
    <recommendedName>
        <fullName evidence="5">Receptor ligand binding region domain-containing protein</fullName>
    </recommendedName>
</protein>
<comment type="caution">
    <text evidence="6">The sequence shown here is derived from an EMBL/GenBank/DDBJ whole genome shotgun (WGS) entry which is preliminary data.</text>
</comment>
<sequence>MSYTYSVFFYVNHVPTVVGIFENNDPLEKAFHYASNTVNSNQQEDDFTLVPLVNNQLIENAPFPALNNVCSFLNVGVVGVFGPSSRLNAIAIQSICDAKEVPHITTKYNHFAPRDGTEINFHPHPPTLSMAYFDVVMAWEWKSFTVLYEDNESLLRVNTLIQLAKERGVLVSVQQLDKYQTGNYRTTLKQIKTTGEKFFVIDCQIQNLMEVLLQFQQVGLMSDQYNYFITNLDTHTQELTPFQYAGANITGIRLVNPEREFVQKVSRELYADDDSVFPELVAWYLSSETALLIDAVHMFSTALNDRKKQSSVPIVNNNNILQCNGSDSWEHGYSVINLLRTMLIENNS</sequence>
<dbReference type="GO" id="GO:0016020">
    <property type="term" value="C:membrane"/>
    <property type="evidence" value="ECO:0007669"/>
    <property type="project" value="UniProtKB-SubCell"/>
</dbReference>
<dbReference type="EMBL" id="JAPWTK010000247">
    <property type="protein sequence ID" value="KAJ8944593.1"/>
    <property type="molecule type" value="Genomic_DNA"/>
</dbReference>